<dbReference type="InterPro" id="IPR001867">
    <property type="entry name" value="OmpR/PhoB-type_DNA-bd"/>
</dbReference>
<dbReference type="CDD" id="cd17574">
    <property type="entry name" value="REC_OmpR"/>
    <property type="match status" value="1"/>
</dbReference>
<dbReference type="GO" id="GO:0032993">
    <property type="term" value="C:protein-DNA complex"/>
    <property type="evidence" value="ECO:0007669"/>
    <property type="project" value="TreeGrafter"/>
</dbReference>
<evidence type="ECO:0000259" key="14">
    <source>
        <dbReference type="PROSITE" id="PS50110"/>
    </source>
</evidence>
<keyword evidence="4" id="KW-0902">Two-component regulatory system</keyword>
<evidence type="ECO:0000256" key="9">
    <source>
        <dbReference type="ARBA" id="ARBA00023163"/>
    </source>
</evidence>
<sequence length="227" mass="26167">MTTLLIVDDDDNIRELLQLFLSAEGYQIIQAENGVVALEKLDIQKIDAAIIDVMMPEMDGWELVEAIRSYSDIPLLMLTAKGETAQKVRGFSLGIDDYLTKPFEPIEVVMRIKALLKRYKIASSQQVTVGYLTLDHHSNSIQLGNNTIQIPQKEFELLFKFASYPNKTFSRAQLIEDIWGYDYEGDERTIDVHIKRLRERFSEAQVGFKIATIWRLGYRLEFTPNEK</sequence>
<dbReference type="RefSeq" id="WP_109306316.1">
    <property type="nucleotide sequence ID" value="NZ_BJUF01000019.1"/>
</dbReference>
<name>A0A2U3AKP1_9BACL</name>
<dbReference type="CDD" id="cd00383">
    <property type="entry name" value="trans_reg_C"/>
    <property type="match status" value="1"/>
</dbReference>
<reference evidence="16 17" key="1">
    <citation type="submission" date="2018-05" db="EMBL/GenBank/DDBJ databases">
        <title>Kurthia sibirica genome sequence.</title>
        <authorList>
            <person name="Maclea K.S."/>
            <person name="Goen A.E."/>
        </authorList>
    </citation>
    <scope>NUCLEOTIDE SEQUENCE [LARGE SCALE GENOMIC DNA]</scope>
    <source>
        <strain evidence="16 17">ATCC 49154</strain>
    </source>
</reference>
<dbReference type="PROSITE" id="PS51755">
    <property type="entry name" value="OMPR_PHOB"/>
    <property type="match status" value="1"/>
</dbReference>
<evidence type="ECO:0000256" key="2">
    <source>
        <dbReference type="ARBA" id="ARBA00022490"/>
    </source>
</evidence>
<keyword evidence="2" id="KW-0963">Cytoplasm</keyword>
<feature type="domain" description="OmpR/PhoB-type" evidence="15">
    <location>
        <begin position="124"/>
        <end position="222"/>
    </location>
</feature>
<keyword evidence="17" id="KW-1185">Reference proteome</keyword>
<dbReference type="Gene3D" id="1.10.10.10">
    <property type="entry name" value="Winged helix-like DNA-binding domain superfamily/Winged helix DNA-binding domain"/>
    <property type="match status" value="1"/>
</dbReference>
<dbReference type="InterPro" id="IPR001789">
    <property type="entry name" value="Sig_transdc_resp-reg_receiver"/>
</dbReference>
<keyword evidence="6" id="KW-0843">Virulence</keyword>
<organism evidence="16 17">
    <name type="scientific">Kurthia sibirica</name>
    <dbReference type="NCBI Taxonomy" id="202750"/>
    <lineage>
        <taxon>Bacteria</taxon>
        <taxon>Bacillati</taxon>
        <taxon>Bacillota</taxon>
        <taxon>Bacilli</taxon>
        <taxon>Bacillales</taxon>
        <taxon>Caryophanaceae</taxon>
        <taxon>Kurthia</taxon>
    </lineage>
</organism>
<evidence type="ECO:0000256" key="12">
    <source>
        <dbReference type="PROSITE-ProRule" id="PRU00169"/>
    </source>
</evidence>
<protein>
    <recommendedName>
        <fullName evidence="11">Heme response regulator HssR</fullName>
    </recommendedName>
</protein>
<dbReference type="GO" id="GO:0000976">
    <property type="term" value="F:transcription cis-regulatory region binding"/>
    <property type="evidence" value="ECO:0007669"/>
    <property type="project" value="TreeGrafter"/>
</dbReference>
<dbReference type="EMBL" id="QFVR01000012">
    <property type="protein sequence ID" value="PWI25090.1"/>
    <property type="molecule type" value="Genomic_DNA"/>
</dbReference>
<evidence type="ECO:0000313" key="16">
    <source>
        <dbReference type="EMBL" id="PWI25090.1"/>
    </source>
</evidence>
<dbReference type="GO" id="GO:0006355">
    <property type="term" value="P:regulation of DNA-templated transcription"/>
    <property type="evidence" value="ECO:0007669"/>
    <property type="project" value="InterPro"/>
</dbReference>
<feature type="domain" description="Response regulatory" evidence="14">
    <location>
        <begin position="3"/>
        <end position="116"/>
    </location>
</feature>
<proteinExistence type="predicted"/>
<dbReference type="InterPro" id="IPR039420">
    <property type="entry name" value="WalR-like"/>
</dbReference>
<evidence type="ECO:0000256" key="13">
    <source>
        <dbReference type="PROSITE-ProRule" id="PRU01091"/>
    </source>
</evidence>
<dbReference type="Gene3D" id="6.10.250.690">
    <property type="match status" value="1"/>
</dbReference>
<evidence type="ECO:0000256" key="7">
    <source>
        <dbReference type="ARBA" id="ARBA00023125"/>
    </source>
</evidence>
<evidence type="ECO:0000256" key="1">
    <source>
        <dbReference type="ARBA" id="ARBA00004496"/>
    </source>
</evidence>
<dbReference type="Pfam" id="PF00072">
    <property type="entry name" value="Response_reg"/>
    <property type="match status" value="1"/>
</dbReference>
<comment type="caution">
    <text evidence="16">The sequence shown here is derived from an EMBL/GenBank/DDBJ whole genome shotgun (WGS) entry which is preliminary data.</text>
</comment>
<evidence type="ECO:0000256" key="6">
    <source>
        <dbReference type="ARBA" id="ARBA00023026"/>
    </source>
</evidence>
<dbReference type="SMART" id="SM00448">
    <property type="entry name" value="REC"/>
    <property type="match status" value="1"/>
</dbReference>
<dbReference type="PANTHER" id="PTHR48111:SF49">
    <property type="entry name" value="HEME RESPONSE REGULATOR HSSR"/>
    <property type="match status" value="1"/>
</dbReference>
<keyword evidence="7 13" id="KW-0238">DNA-binding</keyword>
<dbReference type="Pfam" id="PF00486">
    <property type="entry name" value="Trans_reg_C"/>
    <property type="match status" value="1"/>
</dbReference>
<keyword evidence="8" id="KW-0010">Activator</keyword>
<dbReference type="InterPro" id="IPR011006">
    <property type="entry name" value="CheY-like_superfamily"/>
</dbReference>
<evidence type="ECO:0000256" key="3">
    <source>
        <dbReference type="ARBA" id="ARBA00022553"/>
    </source>
</evidence>
<evidence type="ECO:0000256" key="11">
    <source>
        <dbReference type="ARBA" id="ARBA00039976"/>
    </source>
</evidence>
<dbReference type="FunFam" id="3.40.50.2300:FF:000001">
    <property type="entry name" value="DNA-binding response regulator PhoB"/>
    <property type="match status" value="1"/>
</dbReference>
<evidence type="ECO:0000256" key="4">
    <source>
        <dbReference type="ARBA" id="ARBA00023012"/>
    </source>
</evidence>
<feature type="DNA-binding region" description="OmpR/PhoB-type" evidence="13">
    <location>
        <begin position="124"/>
        <end position="222"/>
    </location>
</feature>
<evidence type="ECO:0000256" key="10">
    <source>
        <dbReference type="ARBA" id="ARBA00037471"/>
    </source>
</evidence>
<dbReference type="PANTHER" id="PTHR48111">
    <property type="entry name" value="REGULATOR OF RPOS"/>
    <property type="match status" value="1"/>
</dbReference>
<feature type="modified residue" description="4-aspartylphosphate" evidence="12">
    <location>
        <position position="52"/>
    </location>
</feature>
<dbReference type="OrthoDB" id="9790442at2"/>
<keyword evidence="3 12" id="KW-0597">Phosphoprotein</keyword>
<dbReference type="PROSITE" id="PS50110">
    <property type="entry name" value="RESPONSE_REGULATORY"/>
    <property type="match status" value="1"/>
</dbReference>
<evidence type="ECO:0000256" key="8">
    <source>
        <dbReference type="ARBA" id="ARBA00023159"/>
    </source>
</evidence>
<dbReference type="Gene3D" id="3.40.50.2300">
    <property type="match status" value="1"/>
</dbReference>
<dbReference type="SUPFAM" id="SSF52172">
    <property type="entry name" value="CheY-like"/>
    <property type="match status" value="1"/>
</dbReference>
<dbReference type="InterPro" id="IPR036388">
    <property type="entry name" value="WH-like_DNA-bd_sf"/>
</dbReference>
<accession>A0A2U3AKP1</accession>
<keyword evidence="5" id="KW-0805">Transcription regulation</keyword>
<comment type="subcellular location">
    <subcellularLocation>
        <location evidence="1">Cytoplasm</location>
    </subcellularLocation>
</comment>
<dbReference type="GO" id="GO:0000156">
    <property type="term" value="F:phosphorelay response regulator activity"/>
    <property type="evidence" value="ECO:0007669"/>
    <property type="project" value="TreeGrafter"/>
</dbReference>
<comment type="function">
    <text evidence="10">Member of the two-component regulatory system HssS/HssR involved in intracellular heme homeostasis and tempering of staphylococcal virulence. Phosphorylated HssR binds to a direct repeat sequence within hrtAB promoter and activates the expression of hrtAB, an efflux pump, in response to extracellular heme, hemin, hemoglobin or blood.</text>
</comment>
<dbReference type="AlphaFoldDB" id="A0A2U3AKP1"/>
<evidence type="ECO:0000259" key="15">
    <source>
        <dbReference type="PROSITE" id="PS51755"/>
    </source>
</evidence>
<dbReference type="GO" id="GO:0005829">
    <property type="term" value="C:cytosol"/>
    <property type="evidence" value="ECO:0007669"/>
    <property type="project" value="TreeGrafter"/>
</dbReference>
<evidence type="ECO:0000313" key="17">
    <source>
        <dbReference type="Proteomes" id="UP000245938"/>
    </source>
</evidence>
<evidence type="ECO:0000256" key="5">
    <source>
        <dbReference type="ARBA" id="ARBA00023015"/>
    </source>
</evidence>
<keyword evidence="9" id="KW-0804">Transcription</keyword>
<dbReference type="SMART" id="SM00862">
    <property type="entry name" value="Trans_reg_C"/>
    <property type="match status" value="1"/>
</dbReference>
<dbReference type="Proteomes" id="UP000245938">
    <property type="component" value="Unassembled WGS sequence"/>
</dbReference>
<gene>
    <name evidence="16" type="ORF">DEX24_10120</name>
</gene>